<dbReference type="Pfam" id="PF21171">
    <property type="entry name" value="PDE12-like_N"/>
    <property type="match status" value="1"/>
</dbReference>
<dbReference type="OMA" id="WFEVGCS"/>
<dbReference type="STRING" id="10228.B3RRA5"/>
<dbReference type="InterPro" id="IPR048821">
    <property type="entry name" value="PDE12-like_N"/>
</dbReference>
<dbReference type="KEGG" id="tad:TRIADDRAFT_12445"/>
<keyword evidence="4" id="KW-1185">Reference proteome</keyword>
<sequence length="451" mass="52042">NVEAWETGHILQLDNKQFIVQVNPPRIVSLQFPDTDVFVGFTIAPNVKMEFSSVQQSHYEWFSSRQKNGKQSWEKVGDNIHYKIQPSDFGQRLKLRCTPRHEDNYGDAVTIQSNIPVSYGPIRCLSRQRYQFTQSKLDVVGDLRIVSYNILSSGYSNDVFRYCNPRYLRYSYRLPLIIDELVGYNADIICLQECDKELLQNVILPAMRTHGYSGNHIFKKAEVKEGLALLYNRSKFQLLSLHTFALRDLLLKDESLGHLAKQIKKHPQLKRKCVNLPNVAMACVFRWREAPNKLFCIGNTHLYANPMLPEVRLVQASVVLHQLNLIRNKFTDVLPILLCGDFNSIPNSNVYQLLTTHQKHQKHFFPTTADRWKPIDLVLDNAFDFYSLCGIPQFTNYVQDFVGTLDYIFGEKEYVDVKQVVPFPTEDEIKRDKALPSPNAPSDHLALVCDV</sequence>
<evidence type="ECO:0000259" key="1">
    <source>
        <dbReference type="Pfam" id="PF03372"/>
    </source>
</evidence>
<feature type="non-terminal residue" evidence="3">
    <location>
        <position position="451"/>
    </location>
</feature>
<dbReference type="GO" id="GO:0000175">
    <property type="term" value="F:3'-5'-RNA exonuclease activity"/>
    <property type="evidence" value="ECO:0000318"/>
    <property type="project" value="GO_Central"/>
</dbReference>
<dbReference type="eggNOG" id="KOG0620">
    <property type="taxonomic scope" value="Eukaryota"/>
</dbReference>
<dbReference type="Pfam" id="PF03372">
    <property type="entry name" value="Exo_endo_phos"/>
    <property type="match status" value="1"/>
</dbReference>
<name>B3RRA5_TRIAD</name>
<dbReference type="RefSeq" id="XP_002110839.1">
    <property type="nucleotide sequence ID" value="XM_002110803.1"/>
</dbReference>
<dbReference type="OrthoDB" id="412787at2759"/>
<organism evidence="3 4">
    <name type="scientific">Trichoplax adhaerens</name>
    <name type="common">Trichoplax reptans</name>
    <dbReference type="NCBI Taxonomy" id="10228"/>
    <lineage>
        <taxon>Eukaryota</taxon>
        <taxon>Metazoa</taxon>
        <taxon>Placozoa</taxon>
        <taxon>Uniplacotomia</taxon>
        <taxon>Trichoplacea</taxon>
        <taxon>Trichoplacidae</taxon>
        <taxon>Trichoplax</taxon>
    </lineage>
</organism>
<dbReference type="Proteomes" id="UP000009022">
    <property type="component" value="Unassembled WGS sequence"/>
</dbReference>
<dbReference type="Gene3D" id="3.60.10.10">
    <property type="entry name" value="Endonuclease/exonuclease/phosphatase"/>
    <property type="match status" value="1"/>
</dbReference>
<dbReference type="CTD" id="6751521"/>
<protein>
    <submittedName>
        <fullName evidence="3">Uncharacterized protein</fullName>
    </submittedName>
</protein>
<dbReference type="InterPro" id="IPR005135">
    <property type="entry name" value="Endo/exonuclease/phosphatase"/>
</dbReference>
<dbReference type="PANTHER" id="PTHR12121:SF37">
    <property type="entry name" value="2',5'-PHOSPHODIESTERASE 12"/>
    <property type="match status" value="1"/>
</dbReference>
<dbReference type="GO" id="GO:0000288">
    <property type="term" value="P:nuclear-transcribed mRNA catabolic process, deadenylation-dependent decay"/>
    <property type="evidence" value="ECO:0000318"/>
    <property type="project" value="GO_Central"/>
</dbReference>
<dbReference type="InterPro" id="IPR036691">
    <property type="entry name" value="Endo/exonu/phosph_ase_sf"/>
</dbReference>
<dbReference type="HOGENOM" id="CLU_016428_7_2_1"/>
<dbReference type="PhylomeDB" id="B3RRA5"/>
<dbReference type="SUPFAM" id="SSF56219">
    <property type="entry name" value="DNase I-like"/>
    <property type="match status" value="1"/>
</dbReference>
<feature type="non-terminal residue" evidence="3">
    <location>
        <position position="1"/>
    </location>
</feature>
<dbReference type="EMBL" id="DS985243">
    <property type="protein sequence ID" value="EDV26843.1"/>
    <property type="molecule type" value="Genomic_DNA"/>
</dbReference>
<reference evidence="3 4" key="1">
    <citation type="journal article" date="2008" name="Nature">
        <title>The Trichoplax genome and the nature of placozoans.</title>
        <authorList>
            <person name="Srivastava M."/>
            <person name="Begovic E."/>
            <person name="Chapman J."/>
            <person name="Putnam N.H."/>
            <person name="Hellsten U."/>
            <person name="Kawashima T."/>
            <person name="Kuo A."/>
            <person name="Mitros T."/>
            <person name="Salamov A."/>
            <person name="Carpenter M.L."/>
            <person name="Signorovitch A.Y."/>
            <person name="Moreno M.A."/>
            <person name="Kamm K."/>
            <person name="Grimwood J."/>
            <person name="Schmutz J."/>
            <person name="Shapiro H."/>
            <person name="Grigoriev I.V."/>
            <person name="Buss L.W."/>
            <person name="Schierwater B."/>
            <person name="Dellaporta S.L."/>
            <person name="Rokhsar D.S."/>
        </authorList>
    </citation>
    <scope>NUCLEOTIDE SEQUENCE [LARGE SCALE GENOMIC DNA]</scope>
    <source>
        <strain evidence="3 4">Grell-BS-1999</strain>
    </source>
</reference>
<dbReference type="InterPro" id="IPR050410">
    <property type="entry name" value="CCR4/nocturin_mRNA_transcr"/>
</dbReference>
<dbReference type="AlphaFoldDB" id="B3RRA5"/>
<gene>
    <name evidence="3" type="ORF">TRIADDRAFT_12445</name>
</gene>
<dbReference type="InParanoid" id="B3RRA5"/>
<proteinExistence type="predicted"/>
<dbReference type="PANTHER" id="PTHR12121">
    <property type="entry name" value="CARBON CATABOLITE REPRESSOR PROTEIN 4"/>
    <property type="match status" value="1"/>
</dbReference>
<accession>B3RRA5</accession>
<evidence type="ECO:0000313" key="4">
    <source>
        <dbReference type="Proteomes" id="UP000009022"/>
    </source>
</evidence>
<feature type="domain" description="2',5'-phosphodiesterase 12-like N-terminal" evidence="2">
    <location>
        <begin position="24"/>
        <end position="117"/>
    </location>
</feature>
<evidence type="ECO:0000259" key="2">
    <source>
        <dbReference type="Pfam" id="PF21171"/>
    </source>
</evidence>
<dbReference type="GO" id="GO:0005739">
    <property type="term" value="C:mitochondrion"/>
    <property type="evidence" value="ECO:0000318"/>
    <property type="project" value="GO_Central"/>
</dbReference>
<feature type="domain" description="Endonuclease/exonuclease/phosphatase" evidence="1">
    <location>
        <begin position="146"/>
        <end position="444"/>
    </location>
</feature>
<evidence type="ECO:0000313" key="3">
    <source>
        <dbReference type="EMBL" id="EDV26843.1"/>
    </source>
</evidence>
<dbReference type="GeneID" id="6751521"/>